<keyword evidence="10" id="KW-1185">Reference proteome</keyword>
<dbReference type="Proteomes" id="UP001219355">
    <property type="component" value="Chromosome 3"/>
</dbReference>
<feature type="domain" description="Glucose-methanol-choline oxidoreductase N-terminal" evidence="8">
    <location>
        <begin position="283"/>
        <end position="297"/>
    </location>
</feature>
<evidence type="ECO:0000313" key="10">
    <source>
        <dbReference type="Proteomes" id="UP001219355"/>
    </source>
</evidence>
<dbReference type="AlphaFoldDB" id="A0AAF0DJ46"/>
<evidence type="ECO:0000313" key="9">
    <source>
        <dbReference type="EMBL" id="WEW59739.1"/>
    </source>
</evidence>
<accession>A0AAF0DJ46</accession>
<comment type="cofactor">
    <cofactor evidence="1 6">
        <name>FAD</name>
        <dbReference type="ChEBI" id="CHEBI:57692"/>
    </cofactor>
</comment>
<dbReference type="Pfam" id="PF05199">
    <property type="entry name" value="GMC_oxred_C"/>
    <property type="match status" value="1"/>
</dbReference>
<evidence type="ECO:0000256" key="1">
    <source>
        <dbReference type="ARBA" id="ARBA00001974"/>
    </source>
</evidence>
<evidence type="ECO:0000256" key="6">
    <source>
        <dbReference type="PIRSR" id="PIRSR000137-2"/>
    </source>
</evidence>
<feature type="region of interest" description="Disordered" evidence="7">
    <location>
        <begin position="147"/>
        <end position="169"/>
    </location>
</feature>
<comment type="similarity">
    <text evidence="2">Belongs to the GMC oxidoreductase family.</text>
</comment>
<evidence type="ECO:0000259" key="8">
    <source>
        <dbReference type="PROSITE" id="PS00624"/>
    </source>
</evidence>
<dbReference type="Pfam" id="PF00732">
    <property type="entry name" value="GMC_oxred_N"/>
    <property type="match status" value="1"/>
</dbReference>
<keyword evidence="5" id="KW-0560">Oxidoreductase</keyword>
<dbReference type="InterPro" id="IPR000172">
    <property type="entry name" value="GMC_OxRdtase_N"/>
</dbReference>
<dbReference type="SUPFAM" id="SSF51905">
    <property type="entry name" value="FAD/NAD(P)-binding domain"/>
    <property type="match status" value="1"/>
</dbReference>
<dbReference type="EMBL" id="CP120629">
    <property type="protein sequence ID" value="WEW59739.1"/>
    <property type="molecule type" value="Genomic_DNA"/>
</dbReference>
<dbReference type="SUPFAM" id="SSF54373">
    <property type="entry name" value="FAD-linked reductases, C-terminal domain"/>
    <property type="match status" value="1"/>
</dbReference>
<dbReference type="Gene3D" id="3.50.50.60">
    <property type="entry name" value="FAD/NAD(P)-binding domain"/>
    <property type="match status" value="1"/>
</dbReference>
<feature type="binding site" evidence="6">
    <location>
        <begin position="579"/>
        <end position="580"/>
    </location>
    <ligand>
        <name>FAD</name>
        <dbReference type="ChEBI" id="CHEBI:57692"/>
    </ligand>
</feature>
<keyword evidence="3" id="KW-0285">Flavoprotein</keyword>
<reference evidence="9" key="1">
    <citation type="submission" date="2023-03" db="EMBL/GenBank/DDBJ databases">
        <title>Emydomyces testavorans Genome Sequence.</title>
        <authorList>
            <person name="Hoyer L."/>
        </authorList>
    </citation>
    <scope>NUCLEOTIDE SEQUENCE</scope>
    <source>
        <strain evidence="9">16-2883</strain>
    </source>
</reference>
<dbReference type="PANTHER" id="PTHR11552">
    <property type="entry name" value="GLUCOSE-METHANOL-CHOLINE GMC OXIDOREDUCTASE"/>
    <property type="match status" value="1"/>
</dbReference>
<dbReference type="InterPro" id="IPR036188">
    <property type="entry name" value="FAD/NAD-bd_sf"/>
</dbReference>
<evidence type="ECO:0000256" key="4">
    <source>
        <dbReference type="ARBA" id="ARBA00022827"/>
    </source>
</evidence>
<dbReference type="GO" id="GO:0050660">
    <property type="term" value="F:flavin adenine dinucleotide binding"/>
    <property type="evidence" value="ECO:0007669"/>
    <property type="project" value="InterPro"/>
</dbReference>
<evidence type="ECO:0000256" key="2">
    <source>
        <dbReference type="ARBA" id="ARBA00010790"/>
    </source>
</evidence>
<name>A0AAF0DJ46_9EURO</name>
<dbReference type="PIRSF" id="PIRSF000137">
    <property type="entry name" value="Alcohol_oxidase"/>
    <property type="match status" value="1"/>
</dbReference>
<proteinExistence type="inferred from homology"/>
<protein>
    <recommendedName>
        <fullName evidence="8">Glucose-methanol-choline oxidoreductase N-terminal domain-containing protein</fullName>
    </recommendedName>
</protein>
<sequence length="601" mass="66400">MAPNGKKVEEFCNINFDYLVLGAGTAGLVLAARLSEDPSITVGVLEAGELKLDDPPIETISLSSSLMGDLKDDWGFQTEPQRHAYSNVFDWPRGKLVGGSNAFSHEVFVKGSKSEYDDWETLGNPGWNWENLLPYFRKVETLRLNEGDDTGSRNAHGLKNHRATGLNSTNPVNGMSKCAAVWHDAWVELGVPAANANSEYPMGVNLTKPAMYSVAGTRGGAVECYYRPNMHRDNLHLLPNALISSVIFSIEEGRKLIATGVEFKISGKVFRCKANLEVLICCGTVMSPGILERSGIGPKGILDENGIKTLVNNFRVGENLQDHSYTYTVVEMTNEEYSLHQLLPMLKVDDLAKEESNLPQSESSTRVHLSSFVTFEQASVGRVPMPTEIELDIFRRTPLLRKQYELMLKRLRDPNTACFQYMAVPFYDPDLLQDPTLEGVNNLLGITSSVSVPFSRGSVHIESAAPEEQPSIDPKYLEHPLDLWLLRAATRMSLDLTSSSALSSVVRQIILPGGPMTTVRDYDKHARDTCGTFHHAVGTCAMLPREDGGVVDPSLIVYGTENLRVVDASIIPLHISRDPQWTVYAIAERAADIIKSQRHKA</sequence>
<dbReference type="InterPro" id="IPR007867">
    <property type="entry name" value="GMC_OxRtase_C"/>
</dbReference>
<dbReference type="GO" id="GO:0016614">
    <property type="term" value="F:oxidoreductase activity, acting on CH-OH group of donors"/>
    <property type="evidence" value="ECO:0007669"/>
    <property type="project" value="InterPro"/>
</dbReference>
<dbReference type="InterPro" id="IPR012132">
    <property type="entry name" value="GMC_OxRdtase"/>
</dbReference>
<dbReference type="PANTHER" id="PTHR11552:SF201">
    <property type="entry name" value="GLUCOSE-METHANOL-CHOLINE OXIDOREDUCTASE N-TERMINAL DOMAIN-CONTAINING PROTEIN"/>
    <property type="match status" value="1"/>
</dbReference>
<keyword evidence="4 6" id="KW-0274">FAD</keyword>
<evidence type="ECO:0000256" key="5">
    <source>
        <dbReference type="ARBA" id="ARBA00023002"/>
    </source>
</evidence>
<dbReference type="PROSITE" id="PS00624">
    <property type="entry name" value="GMC_OXRED_2"/>
    <property type="match status" value="1"/>
</dbReference>
<evidence type="ECO:0000256" key="3">
    <source>
        <dbReference type="ARBA" id="ARBA00022630"/>
    </source>
</evidence>
<organism evidence="9 10">
    <name type="scientific">Emydomyces testavorans</name>
    <dbReference type="NCBI Taxonomy" id="2070801"/>
    <lineage>
        <taxon>Eukaryota</taxon>
        <taxon>Fungi</taxon>
        <taxon>Dikarya</taxon>
        <taxon>Ascomycota</taxon>
        <taxon>Pezizomycotina</taxon>
        <taxon>Eurotiomycetes</taxon>
        <taxon>Eurotiomycetidae</taxon>
        <taxon>Onygenales</taxon>
        <taxon>Nannizziopsiaceae</taxon>
        <taxon>Emydomyces</taxon>
    </lineage>
</organism>
<gene>
    <name evidence="9" type="ORF">PRK78_005219</name>
</gene>
<dbReference type="Gene3D" id="3.30.560.10">
    <property type="entry name" value="Glucose Oxidase, domain 3"/>
    <property type="match status" value="1"/>
</dbReference>
<evidence type="ECO:0000256" key="7">
    <source>
        <dbReference type="SAM" id="MobiDB-lite"/>
    </source>
</evidence>